<keyword evidence="4" id="KW-0460">Magnesium</keyword>
<protein>
    <recommendedName>
        <fullName evidence="4">Trehalose 6-phosphate phosphatase</fullName>
        <ecNumber evidence="4">3.1.3.12</ecNumber>
    </recommendedName>
</protein>
<dbReference type="PANTHER" id="PTHR43768:SF3">
    <property type="entry name" value="TREHALOSE 6-PHOSPHATE PHOSPHATASE"/>
    <property type="match status" value="1"/>
</dbReference>
<evidence type="ECO:0000256" key="1">
    <source>
        <dbReference type="ARBA" id="ARBA00005199"/>
    </source>
</evidence>
<evidence type="ECO:0000256" key="4">
    <source>
        <dbReference type="RuleBase" id="RU361117"/>
    </source>
</evidence>
<dbReference type="PANTHER" id="PTHR43768">
    <property type="entry name" value="TREHALOSE 6-PHOSPHATE PHOSPHATASE"/>
    <property type="match status" value="1"/>
</dbReference>
<dbReference type="NCBIfam" id="TIGR01484">
    <property type="entry name" value="HAD-SF-IIB"/>
    <property type="match status" value="1"/>
</dbReference>
<evidence type="ECO:0000256" key="3">
    <source>
        <dbReference type="ARBA" id="ARBA00022801"/>
    </source>
</evidence>
<keyword evidence="6" id="KW-1185">Reference proteome</keyword>
<dbReference type="InterPro" id="IPR003337">
    <property type="entry name" value="Trehalose_PPase"/>
</dbReference>
<accession>A0A506UCP4</accession>
<reference evidence="5 6" key="1">
    <citation type="submission" date="2019-06" db="EMBL/GenBank/DDBJ databases">
        <authorList>
            <person name="Li M."/>
        </authorList>
    </citation>
    <scope>NUCLEOTIDE SEQUENCE [LARGE SCALE GENOMIC DNA]</scope>
    <source>
        <strain evidence="5 6">BGMRC6574</strain>
    </source>
</reference>
<dbReference type="EMBL" id="VHLH01000005">
    <property type="protein sequence ID" value="TPW30724.1"/>
    <property type="molecule type" value="Genomic_DNA"/>
</dbReference>
<organism evidence="5 6">
    <name type="scientific">Pararhizobium mangrovi</name>
    <dbReference type="NCBI Taxonomy" id="2590452"/>
    <lineage>
        <taxon>Bacteria</taxon>
        <taxon>Pseudomonadati</taxon>
        <taxon>Pseudomonadota</taxon>
        <taxon>Alphaproteobacteria</taxon>
        <taxon>Hyphomicrobiales</taxon>
        <taxon>Rhizobiaceae</taxon>
        <taxon>Rhizobium/Agrobacterium group</taxon>
        <taxon>Pararhizobium</taxon>
    </lineage>
</organism>
<keyword evidence="3 4" id="KW-0378">Hydrolase</keyword>
<dbReference type="InterPro" id="IPR023214">
    <property type="entry name" value="HAD_sf"/>
</dbReference>
<evidence type="ECO:0000256" key="2">
    <source>
        <dbReference type="ARBA" id="ARBA00008770"/>
    </source>
</evidence>
<comment type="pathway">
    <text evidence="1 4">Glycan biosynthesis; trehalose biosynthesis.</text>
</comment>
<dbReference type="EC" id="3.1.3.12" evidence="4"/>
<dbReference type="GO" id="GO:0005992">
    <property type="term" value="P:trehalose biosynthetic process"/>
    <property type="evidence" value="ECO:0007669"/>
    <property type="project" value="UniProtKB-UniPathway"/>
</dbReference>
<gene>
    <name evidence="5" type="primary">otsB</name>
    <name evidence="5" type="ORF">FJU11_04675</name>
</gene>
<sequence>MTEAAPPFPDPASHAIFLDFDGTLVDFAEDPEAVTLDTPVRETLDRLHTRFSGALALVSGRAVASLDRLTAPLRLPAAGVHGLEMRVRDTVTTNEEEAARLKPARALLEREMGDGERIRVEDKGGAIVLHYRGAPEAADRARTLAEAAAGEDVGLVATSGHAIAEIRPKAITKAGAIAMLLDHAPFAGRLPVFLGDDVTDEDGFRAAQDAGGYGIKVGEGETAARYRLASIAAVHEWLASGCAETGA</sequence>
<comment type="similarity">
    <text evidence="2 4">Belongs to the trehalose phosphatase family.</text>
</comment>
<dbReference type="OrthoDB" id="9814913at2"/>
<comment type="caution">
    <text evidence="5">The sequence shown here is derived from an EMBL/GenBank/DDBJ whole genome shotgun (WGS) entry which is preliminary data.</text>
</comment>
<dbReference type="Pfam" id="PF02358">
    <property type="entry name" value="Trehalose_PPase"/>
    <property type="match status" value="1"/>
</dbReference>
<dbReference type="GO" id="GO:0046872">
    <property type="term" value="F:metal ion binding"/>
    <property type="evidence" value="ECO:0007669"/>
    <property type="project" value="UniProtKB-KW"/>
</dbReference>
<dbReference type="InterPro" id="IPR036412">
    <property type="entry name" value="HAD-like_sf"/>
</dbReference>
<dbReference type="Gene3D" id="3.40.50.1000">
    <property type="entry name" value="HAD superfamily/HAD-like"/>
    <property type="match status" value="1"/>
</dbReference>
<dbReference type="RefSeq" id="WP_141165892.1">
    <property type="nucleotide sequence ID" value="NZ_VHLH01000005.1"/>
</dbReference>
<dbReference type="InterPro" id="IPR006379">
    <property type="entry name" value="HAD-SF_hydro_IIB"/>
</dbReference>
<keyword evidence="4" id="KW-0479">Metal-binding</keyword>
<evidence type="ECO:0000313" key="5">
    <source>
        <dbReference type="EMBL" id="TPW30724.1"/>
    </source>
</evidence>
<dbReference type="InterPro" id="IPR044651">
    <property type="entry name" value="OTSB-like"/>
</dbReference>
<comment type="catalytic activity">
    <reaction evidence="4">
        <text>alpha,alpha-trehalose 6-phosphate + H2O = alpha,alpha-trehalose + phosphate</text>
        <dbReference type="Rhea" id="RHEA:23420"/>
        <dbReference type="ChEBI" id="CHEBI:15377"/>
        <dbReference type="ChEBI" id="CHEBI:16551"/>
        <dbReference type="ChEBI" id="CHEBI:43474"/>
        <dbReference type="ChEBI" id="CHEBI:58429"/>
        <dbReference type="EC" id="3.1.3.12"/>
    </reaction>
</comment>
<name>A0A506UCP4_9HYPH</name>
<dbReference type="Proteomes" id="UP000320314">
    <property type="component" value="Unassembled WGS sequence"/>
</dbReference>
<dbReference type="GO" id="GO:0004805">
    <property type="term" value="F:trehalose-phosphatase activity"/>
    <property type="evidence" value="ECO:0007669"/>
    <property type="project" value="UniProtKB-EC"/>
</dbReference>
<dbReference type="NCBIfam" id="TIGR00685">
    <property type="entry name" value="T6PP"/>
    <property type="match status" value="1"/>
</dbReference>
<dbReference type="UniPathway" id="UPA00299"/>
<comment type="cofactor">
    <cofactor evidence="4">
        <name>Mg(2+)</name>
        <dbReference type="ChEBI" id="CHEBI:18420"/>
    </cofactor>
</comment>
<dbReference type="Gene3D" id="3.30.70.1020">
    <property type="entry name" value="Trehalose-6-phosphate phosphatase related protein, domain 2"/>
    <property type="match status" value="1"/>
</dbReference>
<dbReference type="SUPFAM" id="SSF56784">
    <property type="entry name" value="HAD-like"/>
    <property type="match status" value="1"/>
</dbReference>
<evidence type="ECO:0000313" key="6">
    <source>
        <dbReference type="Proteomes" id="UP000320314"/>
    </source>
</evidence>
<proteinExistence type="inferred from homology"/>
<dbReference type="AlphaFoldDB" id="A0A506UCP4"/>
<dbReference type="CDD" id="cd01627">
    <property type="entry name" value="HAD_TPP"/>
    <property type="match status" value="1"/>
</dbReference>
<comment type="function">
    <text evidence="4">Removes the phosphate from trehalose 6-phosphate to produce free trehalose.</text>
</comment>